<dbReference type="InterPro" id="IPR025665">
    <property type="entry name" value="Beta-barrel_OMP_2"/>
</dbReference>
<evidence type="ECO:0000256" key="1">
    <source>
        <dbReference type="SAM" id="SignalP"/>
    </source>
</evidence>
<keyword evidence="1" id="KW-0732">Signal</keyword>
<protein>
    <recommendedName>
        <fullName evidence="2">Outer membrane protein beta-barrel domain-containing protein</fullName>
    </recommendedName>
</protein>
<feature type="chain" id="PRO_5032820930" description="Outer membrane protein beta-barrel domain-containing protein" evidence="1">
    <location>
        <begin position="22"/>
        <end position="257"/>
    </location>
</feature>
<feature type="domain" description="Outer membrane protein beta-barrel" evidence="2">
    <location>
        <begin position="29"/>
        <end position="232"/>
    </location>
</feature>
<accession>A0A840CMJ9</accession>
<name>A0A840CMJ9_9BACT</name>
<sequence>MKIRLSIILLVLVAFSTYIKADDNPEKKKTTEWYFNLGLNMGGSMPVPIPEEVRKIESYNPKINPHVGVGTIYYLTEKWGIGTELSVGSKGMRVTDEVKYMRTRVLVSKPGEEEKTVEGYFVGKNMTNVSLYYLTLSVSGIYSITPKWEVKAGIYASGIGKTKFTGNVSDGYLREGTPNGLRVDIEADNPATFDFSDNMRDFDAGFIIGGKYKVNDRIGVFVDFNCGLTDIFYRDQSPIQFKMQNLYASFGVSYKLK</sequence>
<keyword evidence="4" id="KW-1185">Reference proteome</keyword>
<dbReference type="AlphaFoldDB" id="A0A840CMJ9"/>
<evidence type="ECO:0000313" key="3">
    <source>
        <dbReference type="EMBL" id="MBB4035919.1"/>
    </source>
</evidence>
<dbReference type="EMBL" id="JACIEP010000005">
    <property type="protein sequence ID" value="MBB4035919.1"/>
    <property type="molecule type" value="Genomic_DNA"/>
</dbReference>
<proteinExistence type="predicted"/>
<reference evidence="3 4" key="1">
    <citation type="submission" date="2020-08" db="EMBL/GenBank/DDBJ databases">
        <title>Genomic Encyclopedia of Type Strains, Phase IV (KMG-IV): sequencing the most valuable type-strain genomes for metagenomic binning, comparative biology and taxonomic classification.</title>
        <authorList>
            <person name="Goeker M."/>
        </authorList>
    </citation>
    <scope>NUCLEOTIDE SEQUENCE [LARGE SCALE GENOMIC DNA]</scope>
    <source>
        <strain evidence="3 4">DSM 104969</strain>
    </source>
</reference>
<gene>
    <name evidence="3" type="ORF">GGR21_001814</name>
</gene>
<evidence type="ECO:0000313" key="4">
    <source>
        <dbReference type="Proteomes" id="UP000555103"/>
    </source>
</evidence>
<evidence type="ECO:0000259" key="2">
    <source>
        <dbReference type="Pfam" id="PF13568"/>
    </source>
</evidence>
<dbReference type="RefSeq" id="WP_183306828.1">
    <property type="nucleotide sequence ID" value="NZ_JACIEP010000005.1"/>
</dbReference>
<dbReference type="Proteomes" id="UP000555103">
    <property type="component" value="Unassembled WGS sequence"/>
</dbReference>
<organism evidence="3 4">
    <name type="scientific">Dysgonomonas hofstadii</name>
    <dbReference type="NCBI Taxonomy" id="637886"/>
    <lineage>
        <taxon>Bacteria</taxon>
        <taxon>Pseudomonadati</taxon>
        <taxon>Bacteroidota</taxon>
        <taxon>Bacteroidia</taxon>
        <taxon>Bacteroidales</taxon>
        <taxon>Dysgonomonadaceae</taxon>
        <taxon>Dysgonomonas</taxon>
    </lineage>
</organism>
<dbReference type="Pfam" id="PF13568">
    <property type="entry name" value="OMP_b-brl_2"/>
    <property type="match status" value="1"/>
</dbReference>
<feature type="signal peptide" evidence="1">
    <location>
        <begin position="1"/>
        <end position="21"/>
    </location>
</feature>
<comment type="caution">
    <text evidence="3">The sequence shown here is derived from an EMBL/GenBank/DDBJ whole genome shotgun (WGS) entry which is preliminary data.</text>
</comment>